<evidence type="ECO:0000256" key="1">
    <source>
        <dbReference type="ARBA" id="ARBA00010768"/>
    </source>
</evidence>
<name>A0ABQ7GU39_DUNSA</name>
<protein>
    <recommendedName>
        <fullName evidence="4">Inositol polyphosphate-related phosphatase domain-containing protein</fullName>
    </recommendedName>
</protein>
<dbReference type="Proteomes" id="UP000815325">
    <property type="component" value="Unassembled WGS sequence"/>
</dbReference>
<dbReference type="Gene3D" id="3.60.10.10">
    <property type="entry name" value="Endonuclease/exonuclease/phosphatase"/>
    <property type="match status" value="1"/>
</dbReference>
<comment type="caution">
    <text evidence="5">The sequence shown here is derived from an EMBL/GenBank/DDBJ whole genome shotgun (WGS) entry which is preliminary data.</text>
</comment>
<evidence type="ECO:0000313" key="6">
    <source>
        <dbReference type="Proteomes" id="UP000815325"/>
    </source>
</evidence>
<sequence>MRATLSKAWNGANSVVQTAQTYLPGYHVRQGAEDPTDEKLYAEKAEGINGKDDRSSDPVLENLIRDVKSKHVRKHFFSNPPKAYTESKDVRILTGSYNVAGHGPNPDLDLKPWIGMWDGQWPTVQYPPEAPSDPSSDTQAAAAPQLTQEGKAEEGADRSAGPPAVLHRSTGPGRMPPVLEASPSMDVQLMHEVWAARAATADVVALGFQEIVPLSAGNIVVGSDTSNVDSWDSLICRHLNGEGSERNFLSRSSSSSSSSSGSSSSSSSSFSRRPVETQHLDDDHQASTQRAPGQRAGALNAYVQVASKQLVGLYLTIWVRAELLPHIKGVQATQVATGFGGYLGNKGVCIQCVYACC</sequence>
<evidence type="ECO:0000259" key="4">
    <source>
        <dbReference type="Pfam" id="PF22669"/>
    </source>
</evidence>
<feature type="compositionally biased region" description="Basic and acidic residues" evidence="3">
    <location>
        <begin position="273"/>
        <end position="285"/>
    </location>
</feature>
<dbReference type="Pfam" id="PF22669">
    <property type="entry name" value="Exo_endo_phos2"/>
    <property type="match status" value="1"/>
</dbReference>
<feature type="region of interest" description="Disordered" evidence="3">
    <location>
        <begin position="122"/>
        <end position="179"/>
    </location>
</feature>
<evidence type="ECO:0000256" key="3">
    <source>
        <dbReference type="SAM" id="MobiDB-lite"/>
    </source>
</evidence>
<feature type="region of interest" description="Disordered" evidence="3">
    <location>
        <begin position="245"/>
        <end position="292"/>
    </location>
</feature>
<comment type="similarity">
    <text evidence="1">Belongs to the inositol polyphosphate 5-phosphatase family.</text>
</comment>
<dbReference type="EMBL" id="MU069590">
    <property type="protein sequence ID" value="KAF5838127.1"/>
    <property type="molecule type" value="Genomic_DNA"/>
</dbReference>
<accession>A0ABQ7GU39</accession>
<feature type="compositionally biased region" description="Low complexity" evidence="3">
    <location>
        <begin position="250"/>
        <end position="272"/>
    </location>
</feature>
<dbReference type="PANTHER" id="PTHR45666">
    <property type="entry name" value="TYPE IV INOSITOL POLYPHOSPHATE 5-PHOSPHATASE 9"/>
    <property type="match status" value="1"/>
</dbReference>
<evidence type="ECO:0000313" key="5">
    <source>
        <dbReference type="EMBL" id="KAF5838127.1"/>
    </source>
</evidence>
<keyword evidence="2" id="KW-0378">Hydrolase</keyword>
<dbReference type="InterPro" id="IPR036691">
    <property type="entry name" value="Endo/exonu/phosph_ase_sf"/>
</dbReference>
<organism evidence="5 6">
    <name type="scientific">Dunaliella salina</name>
    <name type="common">Green alga</name>
    <name type="synonym">Protococcus salinus</name>
    <dbReference type="NCBI Taxonomy" id="3046"/>
    <lineage>
        <taxon>Eukaryota</taxon>
        <taxon>Viridiplantae</taxon>
        <taxon>Chlorophyta</taxon>
        <taxon>core chlorophytes</taxon>
        <taxon>Chlorophyceae</taxon>
        <taxon>CS clade</taxon>
        <taxon>Chlamydomonadales</taxon>
        <taxon>Dunaliellaceae</taxon>
        <taxon>Dunaliella</taxon>
    </lineage>
</organism>
<gene>
    <name evidence="5" type="ORF">DUNSADRAFT_3377</name>
</gene>
<dbReference type="InterPro" id="IPR000300">
    <property type="entry name" value="IPPc"/>
</dbReference>
<keyword evidence="6" id="KW-1185">Reference proteome</keyword>
<dbReference type="InterPro" id="IPR045849">
    <property type="entry name" value="IP5P_plant"/>
</dbReference>
<reference evidence="5" key="1">
    <citation type="submission" date="2017-08" db="EMBL/GenBank/DDBJ databases">
        <authorList>
            <person name="Polle J.E."/>
            <person name="Barry K."/>
            <person name="Cushman J."/>
            <person name="Schmutz J."/>
            <person name="Tran D."/>
            <person name="Hathwaick L.T."/>
            <person name="Yim W.C."/>
            <person name="Jenkins J."/>
            <person name="Mckie-Krisberg Z.M."/>
            <person name="Prochnik S."/>
            <person name="Lindquist E."/>
            <person name="Dockter R.B."/>
            <person name="Adam C."/>
            <person name="Molina H."/>
            <person name="Bunkerborg J."/>
            <person name="Jin E."/>
            <person name="Buchheim M."/>
            <person name="Magnuson J."/>
        </authorList>
    </citation>
    <scope>NUCLEOTIDE SEQUENCE</scope>
    <source>
        <strain evidence="5">CCAP 19/18</strain>
    </source>
</reference>
<dbReference type="SUPFAM" id="SSF56219">
    <property type="entry name" value="DNase I-like"/>
    <property type="match status" value="1"/>
</dbReference>
<feature type="domain" description="Inositol polyphosphate-related phosphatase" evidence="4">
    <location>
        <begin position="300"/>
        <end position="349"/>
    </location>
</feature>
<dbReference type="PANTHER" id="PTHR45666:SF22">
    <property type="entry name" value="TYPE I INOSITOL POLYPHOSPHATE 5-PHOSPHATASE 4"/>
    <property type="match status" value="1"/>
</dbReference>
<proteinExistence type="inferred from homology"/>
<evidence type="ECO:0000256" key="2">
    <source>
        <dbReference type="ARBA" id="ARBA00022801"/>
    </source>
</evidence>